<dbReference type="RefSeq" id="XP_014564420.1">
    <property type="nucleotide sequence ID" value="XM_014708934.1"/>
</dbReference>
<protein>
    <submittedName>
        <fullName evidence="3">Uncharacterized protein</fullName>
    </submittedName>
</protein>
<dbReference type="AlphaFoldDB" id="A0A0B2UM08"/>
<dbReference type="HOGENOM" id="CLU_1896188_0_0_1"/>
<keyword evidence="2" id="KW-0732">Signal</keyword>
<organism evidence="3 4">
    <name type="scientific">Ordospora colligata OC4</name>
    <dbReference type="NCBI Taxonomy" id="1354746"/>
    <lineage>
        <taxon>Eukaryota</taxon>
        <taxon>Fungi</taxon>
        <taxon>Fungi incertae sedis</taxon>
        <taxon>Microsporidia</taxon>
        <taxon>Ordosporidae</taxon>
        <taxon>Ordospora</taxon>
    </lineage>
</organism>
<feature type="region of interest" description="Disordered" evidence="1">
    <location>
        <begin position="64"/>
        <end position="151"/>
    </location>
</feature>
<accession>A0A0B2UM08</accession>
<feature type="compositionally biased region" description="Basic and acidic residues" evidence="1">
    <location>
        <begin position="101"/>
        <end position="111"/>
    </location>
</feature>
<evidence type="ECO:0000313" key="3">
    <source>
        <dbReference type="EMBL" id="KHN70378.1"/>
    </source>
</evidence>
<gene>
    <name evidence="3" type="ORF">M896_010300</name>
</gene>
<reference evidence="3 4" key="1">
    <citation type="journal article" date="2014" name="MBio">
        <title>The Ordospora colligata genome; evolution of extreme reduction in microsporidia and host-to-parasite horizontal gene transfer.</title>
        <authorList>
            <person name="Pombert J.-F."/>
            <person name="Haag K.L."/>
            <person name="Beidas S."/>
            <person name="Ebert D."/>
            <person name="Keeling P.J."/>
        </authorList>
    </citation>
    <scope>NUCLEOTIDE SEQUENCE [LARGE SCALE GENOMIC DNA]</scope>
    <source>
        <strain evidence="3 4">OC4</strain>
    </source>
</reference>
<feature type="compositionally biased region" description="Basic and acidic residues" evidence="1">
    <location>
        <begin position="123"/>
        <end position="135"/>
    </location>
</feature>
<dbReference type="InParanoid" id="A0A0B2UM08"/>
<feature type="compositionally biased region" description="Basic and acidic residues" evidence="1">
    <location>
        <begin position="142"/>
        <end position="151"/>
    </location>
</feature>
<dbReference type="Proteomes" id="UP000031056">
    <property type="component" value="Unassembled WGS sequence"/>
</dbReference>
<dbReference type="VEuPathDB" id="MicrosporidiaDB:M896_010300"/>
<comment type="caution">
    <text evidence="3">The sequence shown here is derived from an EMBL/GenBank/DDBJ whole genome shotgun (WGS) entry which is preliminary data.</text>
</comment>
<dbReference type="GeneID" id="26260873"/>
<keyword evidence="4" id="KW-1185">Reference proteome</keyword>
<feature type="chain" id="PRO_5002076422" evidence="2">
    <location>
        <begin position="18"/>
        <end position="151"/>
    </location>
</feature>
<feature type="compositionally biased region" description="Polar residues" evidence="1">
    <location>
        <begin position="72"/>
        <end position="84"/>
    </location>
</feature>
<dbReference type="EMBL" id="JOKQ01000001">
    <property type="protein sequence ID" value="KHN70378.1"/>
    <property type="molecule type" value="Genomic_DNA"/>
</dbReference>
<name>A0A0B2UM08_9MICR</name>
<evidence type="ECO:0000313" key="4">
    <source>
        <dbReference type="Proteomes" id="UP000031056"/>
    </source>
</evidence>
<proteinExistence type="predicted"/>
<evidence type="ECO:0000256" key="2">
    <source>
        <dbReference type="SAM" id="SignalP"/>
    </source>
</evidence>
<evidence type="ECO:0000256" key="1">
    <source>
        <dbReference type="SAM" id="MobiDB-lite"/>
    </source>
</evidence>
<feature type="signal peptide" evidence="2">
    <location>
        <begin position="1"/>
        <end position="17"/>
    </location>
</feature>
<sequence length="151" mass="16816">MKIGAIVMMCLPLVVMCTPEVSQCNYTALVNRARGCCENMYRQGLVYFKKAQQAFETAKDKLHTRMNEAMTPKSTESRSSSALNEENGEESASKPFDLTEEDIKKMLDDIMKQFAGHTGSNDVEEKKDEDAKPEENVASAGNHEKDGAQEL</sequence>